<reference evidence="1 2" key="1">
    <citation type="journal article" date="2020" name="Mol. Biol. Evol.">
        <title>Distinct Expression and Methylation Patterns for Genes with Different Fates following a Single Whole-Genome Duplication in Flowering Plants.</title>
        <authorList>
            <person name="Shi T."/>
            <person name="Rahmani R.S."/>
            <person name="Gugger P.F."/>
            <person name="Wang M."/>
            <person name="Li H."/>
            <person name="Zhang Y."/>
            <person name="Li Z."/>
            <person name="Wang Q."/>
            <person name="Van de Peer Y."/>
            <person name="Marchal K."/>
            <person name="Chen J."/>
        </authorList>
    </citation>
    <scope>NUCLEOTIDE SEQUENCE [LARGE SCALE GENOMIC DNA]</scope>
    <source>
        <tissue evidence="1">Leaf</tissue>
    </source>
</reference>
<name>A0A822ZJ25_NELNU</name>
<comment type="caution">
    <text evidence="1">The sequence shown here is derived from an EMBL/GenBank/DDBJ whole genome shotgun (WGS) entry which is preliminary data.</text>
</comment>
<evidence type="ECO:0000313" key="2">
    <source>
        <dbReference type="Proteomes" id="UP000607653"/>
    </source>
</evidence>
<sequence>MLNMSFSNWAQVMAVVSAGNGVRSHQTDHQSSIMQQLQSLQSIWFVENPQKIEKRDR</sequence>
<protein>
    <submittedName>
        <fullName evidence="1">Uncharacterized protein</fullName>
    </submittedName>
</protein>
<proteinExistence type="predicted"/>
<dbReference type="EMBL" id="DUZY01000007">
    <property type="protein sequence ID" value="DAD44877.1"/>
    <property type="molecule type" value="Genomic_DNA"/>
</dbReference>
<accession>A0A822ZJ25</accession>
<organism evidence="1 2">
    <name type="scientific">Nelumbo nucifera</name>
    <name type="common">Sacred lotus</name>
    <dbReference type="NCBI Taxonomy" id="4432"/>
    <lineage>
        <taxon>Eukaryota</taxon>
        <taxon>Viridiplantae</taxon>
        <taxon>Streptophyta</taxon>
        <taxon>Embryophyta</taxon>
        <taxon>Tracheophyta</taxon>
        <taxon>Spermatophyta</taxon>
        <taxon>Magnoliopsida</taxon>
        <taxon>Proteales</taxon>
        <taxon>Nelumbonaceae</taxon>
        <taxon>Nelumbo</taxon>
    </lineage>
</organism>
<evidence type="ECO:0000313" key="1">
    <source>
        <dbReference type="EMBL" id="DAD44877.1"/>
    </source>
</evidence>
<gene>
    <name evidence="1" type="ORF">HUJ06_003107</name>
</gene>
<dbReference type="Proteomes" id="UP000607653">
    <property type="component" value="Unassembled WGS sequence"/>
</dbReference>
<keyword evidence="2" id="KW-1185">Reference proteome</keyword>
<dbReference type="AlphaFoldDB" id="A0A822ZJ25"/>